<dbReference type="Proteomes" id="UP000007460">
    <property type="component" value="Chromosome"/>
</dbReference>
<proteinExistence type="predicted"/>
<dbReference type="AlphaFoldDB" id="D5BS52"/>
<dbReference type="KEGG" id="apb:SAR116_0856"/>
<reference evidence="1 2" key="1">
    <citation type="journal article" date="2010" name="J. Bacteriol.">
        <title>Complete genome sequence of "Candidatus Puniceispirillum marinum" IMCC1322, a representative of the SAR116 clade in the Alphaproteobacteria.</title>
        <authorList>
            <person name="Oh H.M."/>
            <person name="Kwon K.K."/>
            <person name="Kang I."/>
            <person name="Kang S.G."/>
            <person name="Lee J.H."/>
            <person name="Kim S.J."/>
            <person name="Cho J.C."/>
        </authorList>
    </citation>
    <scope>NUCLEOTIDE SEQUENCE [LARGE SCALE GENOMIC DNA]</scope>
    <source>
        <strain evidence="1 2">IMCC1322</strain>
    </source>
</reference>
<gene>
    <name evidence="1" type="ordered locus">SAR116_0856</name>
</gene>
<protein>
    <submittedName>
        <fullName evidence="1">Methyl-accepting chemotaxis sensory transducer</fullName>
    </submittedName>
</protein>
<evidence type="ECO:0000313" key="2">
    <source>
        <dbReference type="Proteomes" id="UP000007460"/>
    </source>
</evidence>
<name>D5BS52_PUNMI</name>
<organism evidence="1 2">
    <name type="scientific">Puniceispirillum marinum (strain IMCC1322)</name>
    <dbReference type="NCBI Taxonomy" id="488538"/>
    <lineage>
        <taxon>Bacteria</taxon>
        <taxon>Pseudomonadati</taxon>
        <taxon>Pseudomonadota</taxon>
        <taxon>Alphaproteobacteria</taxon>
        <taxon>Candidatus Puniceispirillales</taxon>
        <taxon>Candidatus Puniceispirillaceae</taxon>
        <taxon>Candidatus Puniceispirillum</taxon>
    </lineage>
</organism>
<keyword evidence="2" id="KW-1185">Reference proteome</keyword>
<dbReference type="RefSeq" id="WP_013045728.1">
    <property type="nucleotide sequence ID" value="NC_014010.1"/>
</dbReference>
<accession>D5BS52</accession>
<dbReference type="STRING" id="488538.SAR116_0856"/>
<sequence>MTDIRTSKTQTLIDTVERSLDSALVRLDDAANLRAMLAEIEKQVQDVWPEIESSQVGGTFSADDKVQLSAILDKINLLEAKTRARLVWSDDLGKYIRKSLDKSI</sequence>
<evidence type="ECO:0000313" key="1">
    <source>
        <dbReference type="EMBL" id="ADE39099.1"/>
    </source>
</evidence>
<dbReference type="EMBL" id="CP001751">
    <property type="protein sequence ID" value="ADE39099.1"/>
    <property type="molecule type" value="Genomic_DNA"/>
</dbReference>
<dbReference type="HOGENOM" id="CLU_2247849_0_0_5"/>